<keyword evidence="2" id="KW-0543">Viral nucleoprotein</keyword>
<dbReference type="EMBL" id="MN532680">
    <property type="protein sequence ID" value="QFQ60954.1"/>
    <property type="molecule type" value="Viral_cRNA"/>
</dbReference>
<evidence type="ECO:0000256" key="1">
    <source>
        <dbReference type="SAM" id="MobiDB-lite"/>
    </source>
</evidence>
<organism evidence="2">
    <name type="scientific">Coniothyrium diplodiella negative-stranded RNA virus 1</name>
    <dbReference type="NCBI Taxonomy" id="2587545"/>
    <lineage>
        <taxon>Viruses</taxon>
        <taxon>Riboviria</taxon>
        <taxon>Orthornavirae</taxon>
        <taxon>Negarnaviricota</taxon>
        <taxon>Polyploviricotina</taxon>
        <taxon>Bunyaviricetes</taxon>
        <taxon>Hareavirales</taxon>
        <taxon>Discoviridae</taxon>
        <taxon>Orthodiscovirus</taxon>
        <taxon>Orthodiscovirus coniellae</taxon>
    </lineage>
</organism>
<keyword evidence="2" id="KW-0946">Virion</keyword>
<feature type="region of interest" description="Disordered" evidence="1">
    <location>
        <begin position="1"/>
        <end position="20"/>
    </location>
</feature>
<evidence type="ECO:0000313" key="2">
    <source>
        <dbReference type="EMBL" id="QFQ60954.1"/>
    </source>
</evidence>
<feature type="region of interest" description="Disordered" evidence="1">
    <location>
        <begin position="59"/>
        <end position="117"/>
    </location>
</feature>
<accession>A0A5P8I0A6</accession>
<sequence length="366" mass="41220">MEVSSNMRQESRSSSGFAKRMLNYYQKDQFTHTKHPYKQDKRNTQFRTTNLDQHLSEQELFEEENPVASTPVSKPAPHTRKRSSVGRFPVSPNRSPPRFQSITEPSKPMSSLLETGQRVEGRPALVRKTKTRDGKDAVVDVWADVCRLDNDKLEAVMSVASADSDYDLVGFIRGIEYQGFNRLFYIKHALSLMSVSLFVRFAILGAIRGSNFQRIVDTCEVMPQDMINAFTSLNFVKTPKKKDHLTILRNTASIPHWCAFYMVGANIEKKVNCPCPAALQFPGAASLPMSREVRQQHIEFCMAFSALLPGGAFRMSIYLTAMSNPIPVSDIHQSVLTLLKVSSNTESYALTQEDVARYSSAMITTK</sequence>
<feature type="compositionally biased region" description="Low complexity" evidence="1">
    <location>
        <begin position="1"/>
        <end position="15"/>
    </location>
</feature>
<dbReference type="KEGG" id="vg:80557477"/>
<dbReference type="GO" id="GO:0019013">
    <property type="term" value="C:viral nucleocapsid"/>
    <property type="evidence" value="ECO:0007669"/>
    <property type="project" value="UniProtKB-KW"/>
</dbReference>
<reference evidence="2" key="1">
    <citation type="journal article" date="2019" name="Virus Res.">
        <title>The mycovirome of a fungal collection from the sea cucumber Holothuria polii.</title>
        <authorList>
            <person name="Nerva L."/>
            <person name="Forgia M."/>
            <person name="Ciuffo M."/>
            <person name="Chitarra W."/>
            <person name="Chiapello M."/>
            <person name="Vallino M."/>
            <person name="Varese G.C."/>
            <person name="Turina M."/>
        </authorList>
    </citation>
    <scope>NUCLEOTIDE SEQUENCE</scope>
    <source>
        <strain evidence="2">CREA-VE-6SY1</strain>
    </source>
</reference>
<proteinExistence type="predicted"/>
<protein>
    <submittedName>
        <fullName evidence="2">Nucleocapsid</fullName>
    </submittedName>
</protein>
<name>A0A5P8I0A6_9VIRU</name>
<dbReference type="GeneID" id="80557477"/>
<dbReference type="RefSeq" id="YP_010840595.1">
    <property type="nucleotide sequence ID" value="NC_078856.1"/>
</dbReference>
<feature type="compositionally biased region" description="Polar residues" evidence="1">
    <location>
        <begin position="98"/>
        <end position="114"/>
    </location>
</feature>